<dbReference type="Pfam" id="PF00528">
    <property type="entry name" value="BPD_transp_1"/>
    <property type="match status" value="1"/>
</dbReference>
<evidence type="ECO:0000259" key="8">
    <source>
        <dbReference type="PROSITE" id="PS50928"/>
    </source>
</evidence>
<dbReference type="InterPro" id="IPR000515">
    <property type="entry name" value="MetI-like"/>
</dbReference>
<feature type="domain" description="ABC transmembrane type-1" evidence="8">
    <location>
        <begin position="109"/>
        <end position="311"/>
    </location>
</feature>
<feature type="transmembrane region" description="Helical" evidence="7">
    <location>
        <begin position="245"/>
        <end position="268"/>
    </location>
</feature>
<gene>
    <name evidence="9" type="ORF">FOE78_00760</name>
</gene>
<evidence type="ECO:0000256" key="6">
    <source>
        <dbReference type="ARBA" id="ARBA00023136"/>
    </source>
</evidence>
<evidence type="ECO:0000256" key="3">
    <source>
        <dbReference type="ARBA" id="ARBA00022475"/>
    </source>
</evidence>
<dbReference type="CDD" id="cd06261">
    <property type="entry name" value="TM_PBP2"/>
    <property type="match status" value="1"/>
</dbReference>
<dbReference type="EMBL" id="CP041692">
    <property type="protein sequence ID" value="QDP94643.1"/>
    <property type="molecule type" value="Genomic_DNA"/>
</dbReference>
<feature type="transmembrane region" description="Helical" evidence="7">
    <location>
        <begin position="288"/>
        <end position="311"/>
    </location>
</feature>
<feature type="transmembrane region" description="Helical" evidence="7">
    <location>
        <begin position="108"/>
        <end position="136"/>
    </location>
</feature>
<keyword evidence="5 7" id="KW-1133">Transmembrane helix</keyword>
<name>A0A516PU20_9ACTN</name>
<keyword evidence="3" id="KW-1003">Cell membrane</keyword>
<sequence length="321" mass="34694">MGFVKFLTKRLVALVMTISAVLAVAYLLMYAAPGSFFNSTNIGAGLGQLRLQNPALYQQYVDQFQSRYGLDQPLWQQVAKYVWHSLTFNFGTSFANPSVPIMQQLKSAFPISAVLALGSVFLAILIGIPLGVVAALKRHTWIDSALTTLSVAGQAIPSYVLAVLLVLLFGVVVPGILPVNGWGTFGEAVLPIIALSAGSVGIITRYMRGSLIEGLRQDYVRTAEAKGVPRRRVVVRHAMRNSLTALITVIGPTFAFAVVSTVWVEQIFSIPGMGNLMGAAFPTKDVPLSITSVYILSLMVMGMNVVVDVLYRAFDPRVALE</sequence>
<dbReference type="PANTHER" id="PTHR30465">
    <property type="entry name" value="INNER MEMBRANE ABC TRANSPORTER"/>
    <property type="match status" value="1"/>
</dbReference>
<dbReference type="GO" id="GO:0055085">
    <property type="term" value="P:transmembrane transport"/>
    <property type="evidence" value="ECO:0007669"/>
    <property type="project" value="InterPro"/>
</dbReference>
<dbReference type="PROSITE" id="PS50928">
    <property type="entry name" value="ABC_TM1"/>
    <property type="match status" value="1"/>
</dbReference>
<dbReference type="GO" id="GO:0005886">
    <property type="term" value="C:plasma membrane"/>
    <property type="evidence" value="ECO:0007669"/>
    <property type="project" value="UniProtKB-SubCell"/>
</dbReference>
<evidence type="ECO:0000313" key="9">
    <source>
        <dbReference type="EMBL" id="QDP94643.1"/>
    </source>
</evidence>
<evidence type="ECO:0000256" key="5">
    <source>
        <dbReference type="ARBA" id="ARBA00022989"/>
    </source>
</evidence>
<feature type="transmembrane region" description="Helical" evidence="7">
    <location>
        <begin position="12"/>
        <end position="32"/>
    </location>
</feature>
<feature type="transmembrane region" description="Helical" evidence="7">
    <location>
        <begin position="156"/>
        <end position="177"/>
    </location>
</feature>
<protein>
    <submittedName>
        <fullName evidence="9">ABC transporter permease</fullName>
    </submittedName>
</protein>
<dbReference type="OrthoDB" id="5169641at2"/>
<evidence type="ECO:0000256" key="1">
    <source>
        <dbReference type="ARBA" id="ARBA00004651"/>
    </source>
</evidence>
<evidence type="ECO:0000256" key="4">
    <source>
        <dbReference type="ARBA" id="ARBA00022692"/>
    </source>
</evidence>
<keyword evidence="4 7" id="KW-0812">Transmembrane</keyword>
<keyword evidence="2 7" id="KW-0813">Transport</keyword>
<dbReference type="RefSeq" id="WP_143984632.1">
    <property type="nucleotide sequence ID" value="NZ_CP041692.1"/>
</dbReference>
<comment type="subcellular location">
    <subcellularLocation>
        <location evidence="1 7">Cell membrane</location>
        <topology evidence="1 7">Multi-pass membrane protein</topology>
    </subcellularLocation>
</comment>
<feature type="transmembrane region" description="Helical" evidence="7">
    <location>
        <begin position="189"/>
        <end position="207"/>
    </location>
</feature>
<evidence type="ECO:0000256" key="7">
    <source>
        <dbReference type="RuleBase" id="RU363032"/>
    </source>
</evidence>
<dbReference type="AlphaFoldDB" id="A0A516PU20"/>
<accession>A0A516PU20</accession>
<dbReference type="Proteomes" id="UP000319263">
    <property type="component" value="Chromosome"/>
</dbReference>
<proteinExistence type="inferred from homology"/>
<keyword evidence="6 7" id="KW-0472">Membrane</keyword>
<dbReference type="Gene3D" id="1.10.3720.10">
    <property type="entry name" value="MetI-like"/>
    <property type="match status" value="1"/>
</dbReference>
<evidence type="ECO:0000256" key="2">
    <source>
        <dbReference type="ARBA" id="ARBA00022448"/>
    </source>
</evidence>
<dbReference type="KEGG" id="mik:FOE78_00760"/>
<evidence type="ECO:0000313" key="10">
    <source>
        <dbReference type="Proteomes" id="UP000319263"/>
    </source>
</evidence>
<keyword evidence="10" id="KW-1185">Reference proteome</keyword>
<dbReference type="PANTHER" id="PTHR30465:SF74">
    <property type="entry name" value="OLIGOPEPTIDE TRANSPORT SYSTEM PERMEASE PROTEIN OPPB"/>
    <property type="match status" value="1"/>
</dbReference>
<dbReference type="SUPFAM" id="SSF161098">
    <property type="entry name" value="MetI-like"/>
    <property type="match status" value="1"/>
</dbReference>
<dbReference type="InterPro" id="IPR035906">
    <property type="entry name" value="MetI-like_sf"/>
</dbReference>
<organism evidence="9 10">
    <name type="scientific">Microlunatus elymi</name>
    <dbReference type="NCBI Taxonomy" id="2596828"/>
    <lineage>
        <taxon>Bacteria</taxon>
        <taxon>Bacillati</taxon>
        <taxon>Actinomycetota</taxon>
        <taxon>Actinomycetes</taxon>
        <taxon>Propionibacteriales</taxon>
        <taxon>Propionibacteriaceae</taxon>
        <taxon>Microlunatus</taxon>
    </lineage>
</organism>
<comment type="similarity">
    <text evidence="7">Belongs to the binding-protein-dependent transport system permease family.</text>
</comment>
<reference evidence="9 10" key="1">
    <citation type="submission" date="2019-07" db="EMBL/GenBank/DDBJ databases">
        <title>Microlunatus dokdonensis sp. nov. isolated from the rhizospheric soil of the wild plant Elymus tsukushiensis.</title>
        <authorList>
            <person name="Ghim S.-Y."/>
            <person name="Hwang Y.-J."/>
            <person name="Son J.-S."/>
            <person name="Shin J.-H."/>
        </authorList>
    </citation>
    <scope>NUCLEOTIDE SEQUENCE [LARGE SCALE GENOMIC DNA]</scope>
    <source>
        <strain evidence="9 10">KUDC0627</strain>
    </source>
</reference>